<dbReference type="GO" id="GO:0016020">
    <property type="term" value="C:membrane"/>
    <property type="evidence" value="ECO:0007669"/>
    <property type="project" value="InterPro"/>
</dbReference>
<dbReference type="GO" id="GO:0140359">
    <property type="term" value="F:ABC-type transporter activity"/>
    <property type="evidence" value="ECO:0007669"/>
    <property type="project" value="InterPro"/>
</dbReference>
<evidence type="ECO:0000313" key="6">
    <source>
        <dbReference type="Proteomes" id="UP000267027"/>
    </source>
</evidence>
<dbReference type="InterPro" id="IPR003439">
    <property type="entry name" value="ABC_transporter-like_ATP-bd"/>
</dbReference>
<dbReference type="GO" id="GO:0005524">
    <property type="term" value="F:ATP binding"/>
    <property type="evidence" value="ECO:0007669"/>
    <property type="project" value="UniProtKB-KW"/>
</dbReference>
<reference evidence="5 6" key="2">
    <citation type="submission" date="2018-11" db="EMBL/GenBank/DDBJ databases">
        <authorList>
            <consortium name="Pathogen Informatics"/>
        </authorList>
    </citation>
    <scope>NUCLEOTIDE SEQUENCE [LARGE SCALE GENOMIC DNA]</scope>
    <source>
        <strain evidence="5 6">Costa Rica</strain>
    </source>
</reference>
<name>A0A0R3PB47_ANGCS</name>
<dbReference type="SUPFAM" id="SSF52540">
    <property type="entry name" value="P-loop containing nucleoside triphosphate hydrolases"/>
    <property type="match status" value="1"/>
</dbReference>
<dbReference type="GO" id="GO:0016887">
    <property type="term" value="F:ATP hydrolysis activity"/>
    <property type="evidence" value="ECO:0007669"/>
    <property type="project" value="InterPro"/>
</dbReference>
<evidence type="ECO:0000313" key="7">
    <source>
        <dbReference type="WBParaSite" id="ACOC_0000087601-mRNA-1"/>
    </source>
</evidence>
<sequence length="558" mass="61954">MVDCCRQLWLLTCKNLILTWRSKVWALFELTGTVQLSPGRSFDALPIKGDASDIPRKIGFASSIQTHWCNHRQVSLAYYAREGSREADELMSELEDRFTDGALNVAVKVVKMDSEESMIDQLRADAPNNTFFGCAINRFIGGVIFGRLSTVEHKLDYHILFPRGVADYRWFLDQEWNNPFGSDMDYNKIPAVPPYWSSAFLSLQYAIDSLFINGSTSSGVEIEEVRLRRLPEATCNLNSVAAFLSGSSYLWGLSAFVLVIHTARQLATERSTVKYLQSSNSRLNTISDNNETDEGLLRTKAGIRVQQLIKVTVLLGHNGAGKSTTFSVISGITAPTSGRVLISGLDIQKQRSLCRRFIGLCPQGNALFDRLTVDEHLWFIHGLKGAPGSYMTEAEQLLHQLKLLEKSDELAMNLSGGQKRKLCVSMAVIGNSTVILLDEPTASMDPCARRDVESLIHSIKMDRTVLLTTHYMDEAELLGDRVAIMARGRVYCCGTPQFLKKRFGTGYVMTVVVTDNTNAQGIAGALTQVSRKYVTGATKGNVHGKQFEIILPKEDQGK</sequence>
<dbReference type="FunFam" id="3.40.50.300:FF:000933">
    <property type="entry name" value="ABC transporter A family member 7"/>
    <property type="match status" value="1"/>
</dbReference>
<feature type="domain" description="ABC transporter" evidence="4">
    <location>
        <begin position="281"/>
        <end position="512"/>
    </location>
</feature>
<feature type="signal peptide" evidence="3">
    <location>
        <begin position="1"/>
        <end position="26"/>
    </location>
</feature>
<dbReference type="Pfam" id="PF00005">
    <property type="entry name" value="ABC_tran"/>
    <property type="match status" value="1"/>
</dbReference>
<reference evidence="7" key="1">
    <citation type="submission" date="2017-02" db="UniProtKB">
        <authorList>
            <consortium name="WormBaseParasite"/>
        </authorList>
    </citation>
    <scope>IDENTIFICATION</scope>
</reference>
<organism evidence="7">
    <name type="scientific">Angiostrongylus costaricensis</name>
    <name type="common">Nematode worm</name>
    <dbReference type="NCBI Taxonomy" id="334426"/>
    <lineage>
        <taxon>Eukaryota</taxon>
        <taxon>Metazoa</taxon>
        <taxon>Ecdysozoa</taxon>
        <taxon>Nematoda</taxon>
        <taxon>Chromadorea</taxon>
        <taxon>Rhabditida</taxon>
        <taxon>Rhabditina</taxon>
        <taxon>Rhabditomorpha</taxon>
        <taxon>Strongyloidea</taxon>
        <taxon>Metastrongylidae</taxon>
        <taxon>Angiostrongylus</taxon>
    </lineage>
</organism>
<dbReference type="InterPro" id="IPR026082">
    <property type="entry name" value="ABCA"/>
</dbReference>
<dbReference type="AlphaFoldDB" id="A0A0R3PB47"/>
<dbReference type="PANTHER" id="PTHR19229">
    <property type="entry name" value="ATP-BINDING CASSETTE TRANSPORTER SUBFAMILY A ABCA"/>
    <property type="match status" value="1"/>
</dbReference>
<evidence type="ECO:0000259" key="4">
    <source>
        <dbReference type="PROSITE" id="PS50893"/>
    </source>
</evidence>
<dbReference type="EMBL" id="UYYA01000107">
    <property type="protein sequence ID" value="VDM52462.1"/>
    <property type="molecule type" value="Genomic_DNA"/>
</dbReference>
<dbReference type="PANTHER" id="PTHR19229:SF250">
    <property type="entry name" value="ABC TRANSPORTER DOMAIN-CONTAINING PROTEIN-RELATED"/>
    <property type="match status" value="1"/>
</dbReference>
<evidence type="ECO:0000256" key="3">
    <source>
        <dbReference type="SAM" id="SignalP"/>
    </source>
</evidence>
<accession>A0A0R3PB47</accession>
<dbReference type="GO" id="GO:0005319">
    <property type="term" value="F:lipid transporter activity"/>
    <property type="evidence" value="ECO:0007669"/>
    <property type="project" value="TreeGrafter"/>
</dbReference>
<dbReference type="PROSITE" id="PS00211">
    <property type="entry name" value="ABC_TRANSPORTER_1"/>
    <property type="match status" value="1"/>
</dbReference>
<protein>
    <submittedName>
        <fullName evidence="7">ABC transporter domain-containing protein</fullName>
    </submittedName>
</protein>
<dbReference type="CDD" id="cd03263">
    <property type="entry name" value="ABC_subfamily_A"/>
    <property type="match status" value="1"/>
</dbReference>
<dbReference type="Gene3D" id="3.40.50.300">
    <property type="entry name" value="P-loop containing nucleotide triphosphate hydrolases"/>
    <property type="match status" value="1"/>
</dbReference>
<gene>
    <name evidence="5" type="ORF">ACOC_LOCUS877</name>
</gene>
<dbReference type="InterPro" id="IPR027417">
    <property type="entry name" value="P-loop_NTPase"/>
</dbReference>
<evidence type="ECO:0000313" key="5">
    <source>
        <dbReference type="EMBL" id="VDM52462.1"/>
    </source>
</evidence>
<proteinExistence type="predicted"/>
<keyword evidence="2" id="KW-0067">ATP-binding</keyword>
<dbReference type="InterPro" id="IPR003593">
    <property type="entry name" value="AAA+_ATPase"/>
</dbReference>
<dbReference type="STRING" id="334426.A0A0R3PB47"/>
<dbReference type="WBParaSite" id="ACOC_0000087601-mRNA-1">
    <property type="protein sequence ID" value="ACOC_0000087601-mRNA-1"/>
    <property type="gene ID" value="ACOC_0000087601"/>
</dbReference>
<keyword evidence="3" id="KW-0732">Signal</keyword>
<evidence type="ECO:0000256" key="2">
    <source>
        <dbReference type="ARBA" id="ARBA00022840"/>
    </source>
</evidence>
<keyword evidence="1" id="KW-0547">Nucleotide-binding</keyword>
<dbReference type="OrthoDB" id="10255969at2759"/>
<keyword evidence="6" id="KW-1185">Reference proteome</keyword>
<evidence type="ECO:0000256" key="1">
    <source>
        <dbReference type="ARBA" id="ARBA00022741"/>
    </source>
</evidence>
<dbReference type="SMART" id="SM00382">
    <property type="entry name" value="AAA"/>
    <property type="match status" value="1"/>
</dbReference>
<dbReference type="Proteomes" id="UP000267027">
    <property type="component" value="Unassembled WGS sequence"/>
</dbReference>
<feature type="chain" id="PRO_5043129995" evidence="3">
    <location>
        <begin position="27"/>
        <end position="558"/>
    </location>
</feature>
<dbReference type="PROSITE" id="PS50893">
    <property type="entry name" value="ABC_TRANSPORTER_2"/>
    <property type="match status" value="1"/>
</dbReference>
<dbReference type="InterPro" id="IPR017871">
    <property type="entry name" value="ABC_transporter-like_CS"/>
</dbReference>